<dbReference type="SMART" id="SM00382">
    <property type="entry name" value="AAA"/>
    <property type="match status" value="1"/>
</dbReference>
<dbReference type="InterPro" id="IPR011527">
    <property type="entry name" value="ABC1_TM_dom"/>
</dbReference>
<evidence type="ECO:0000256" key="1">
    <source>
        <dbReference type="ARBA" id="ARBA00004651"/>
    </source>
</evidence>
<dbReference type="SUPFAM" id="SSF90123">
    <property type="entry name" value="ABC transporter transmembrane region"/>
    <property type="match status" value="1"/>
</dbReference>
<evidence type="ECO:0000256" key="8">
    <source>
        <dbReference type="SAM" id="Phobius"/>
    </source>
</evidence>
<evidence type="ECO:0000259" key="10">
    <source>
        <dbReference type="PROSITE" id="PS50929"/>
    </source>
</evidence>
<feature type="transmembrane region" description="Helical" evidence="8">
    <location>
        <begin position="115"/>
        <end position="138"/>
    </location>
</feature>
<proteinExistence type="predicted"/>
<feature type="transmembrane region" description="Helical" evidence="8">
    <location>
        <begin position="48"/>
        <end position="68"/>
    </location>
</feature>
<keyword evidence="2 8" id="KW-0812">Transmembrane</keyword>
<dbReference type="PROSITE" id="PS00211">
    <property type="entry name" value="ABC_TRANSPORTER_1"/>
    <property type="match status" value="1"/>
</dbReference>
<keyword evidence="6 8" id="KW-0472">Membrane</keyword>
<evidence type="ECO:0000256" key="4">
    <source>
        <dbReference type="ARBA" id="ARBA00022840"/>
    </source>
</evidence>
<dbReference type="Gene3D" id="1.20.1560.10">
    <property type="entry name" value="ABC transporter type 1, transmembrane domain"/>
    <property type="match status" value="1"/>
</dbReference>
<evidence type="ECO:0000256" key="6">
    <source>
        <dbReference type="ARBA" id="ARBA00023136"/>
    </source>
</evidence>
<dbReference type="Gene3D" id="3.40.50.300">
    <property type="entry name" value="P-loop containing nucleotide triphosphate hydrolases"/>
    <property type="match status" value="1"/>
</dbReference>
<evidence type="ECO:0000256" key="7">
    <source>
        <dbReference type="SAM" id="MobiDB-lite"/>
    </source>
</evidence>
<comment type="subcellular location">
    <subcellularLocation>
        <location evidence="1">Cell membrane</location>
        <topology evidence="1">Multi-pass membrane protein</topology>
    </subcellularLocation>
</comment>
<feature type="transmembrane region" description="Helical" evidence="8">
    <location>
        <begin position="144"/>
        <end position="162"/>
    </location>
</feature>
<dbReference type="InterPro" id="IPR017871">
    <property type="entry name" value="ABC_transporter-like_CS"/>
</dbReference>
<dbReference type="InterPro" id="IPR036640">
    <property type="entry name" value="ABC1_TM_sf"/>
</dbReference>
<name>A0ABV9KPZ9_9RHOB</name>
<keyword evidence="4" id="KW-0067">ATP-binding</keyword>
<dbReference type="NCBIfam" id="TIGR01842">
    <property type="entry name" value="type_I_sec_PrtD"/>
    <property type="match status" value="1"/>
</dbReference>
<dbReference type="Pfam" id="PF00005">
    <property type="entry name" value="ABC_tran"/>
    <property type="match status" value="1"/>
</dbReference>
<feature type="transmembrane region" description="Helical" evidence="8">
    <location>
        <begin position="12"/>
        <end position="36"/>
    </location>
</feature>
<comment type="caution">
    <text evidence="11">The sequence shown here is derived from an EMBL/GenBank/DDBJ whole genome shotgun (WGS) entry which is preliminary data.</text>
</comment>
<dbReference type="PANTHER" id="PTHR24221:SF248">
    <property type="entry name" value="ABC TRANSPORTER TRANSMEMBRANE REGION"/>
    <property type="match status" value="1"/>
</dbReference>
<protein>
    <submittedName>
        <fullName evidence="11">Type I secretion system permease/ATPase</fullName>
    </submittedName>
</protein>
<evidence type="ECO:0000313" key="12">
    <source>
        <dbReference type="Proteomes" id="UP001595973"/>
    </source>
</evidence>
<dbReference type="InterPro" id="IPR027417">
    <property type="entry name" value="P-loop_NTPase"/>
</dbReference>
<keyword evidence="12" id="KW-1185">Reference proteome</keyword>
<dbReference type="EMBL" id="JBHSGI010000034">
    <property type="protein sequence ID" value="MFC4671996.1"/>
    <property type="molecule type" value="Genomic_DNA"/>
</dbReference>
<feature type="transmembrane region" description="Helical" evidence="8">
    <location>
        <begin position="235"/>
        <end position="253"/>
    </location>
</feature>
<feature type="domain" description="ABC transporter" evidence="9">
    <location>
        <begin position="319"/>
        <end position="555"/>
    </location>
</feature>
<dbReference type="InterPro" id="IPR003439">
    <property type="entry name" value="ABC_transporter-like_ATP-bd"/>
</dbReference>
<evidence type="ECO:0000259" key="9">
    <source>
        <dbReference type="PROSITE" id="PS50893"/>
    </source>
</evidence>
<keyword evidence="3" id="KW-0547">Nucleotide-binding</keyword>
<dbReference type="SUPFAM" id="SSF52540">
    <property type="entry name" value="P-loop containing nucleoside triphosphate hydrolases"/>
    <property type="match status" value="1"/>
</dbReference>
<organism evidence="11 12">
    <name type="scientific">Seohaeicola nanhaiensis</name>
    <dbReference type="NCBI Taxonomy" id="1387282"/>
    <lineage>
        <taxon>Bacteria</taxon>
        <taxon>Pseudomonadati</taxon>
        <taxon>Pseudomonadota</taxon>
        <taxon>Alphaproteobacteria</taxon>
        <taxon>Rhodobacterales</taxon>
        <taxon>Roseobacteraceae</taxon>
        <taxon>Seohaeicola</taxon>
    </lineage>
</organism>
<feature type="region of interest" description="Disordered" evidence="7">
    <location>
        <begin position="558"/>
        <end position="587"/>
    </location>
</feature>
<dbReference type="PROSITE" id="PS50893">
    <property type="entry name" value="ABC_TRANSPORTER_2"/>
    <property type="match status" value="1"/>
</dbReference>
<dbReference type="InterPro" id="IPR003593">
    <property type="entry name" value="AAA+_ATPase"/>
</dbReference>
<evidence type="ECO:0000256" key="2">
    <source>
        <dbReference type="ARBA" id="ARBA00022692"/>
    </source>
</evidence>
<sequence>MSPRRVFHGQRGLVGAIFFASLCLNLLVLTAPIYMLQLFTRVMSSHSLATLAALTVAAGIALVFYMIFDALRAQLLTRLGNRIEADIGPIVLGSVVQGAGGADTQAVRDLHEVRAFVMSPSFTALLDAPWSVLFLGVIYLFHPLLGLVATVGLAILLLLGVMSEIAGRVPARAASESVRKSNATADEVLRNAEIVRAMGRTSTLVARWQRQAFAAIATGTRAHDRMSRMSSLARMVRMALQIAVMATGVWLVLEGALAPGMMIAASILLGRAAAPVEQSIAGWRGMLAVRVAVQRLNAVLAETRAQESRMSLPEPTGRLSVQDATVVSPGRQDPLVMGISLELRPGDSLGLFGPSGAGKTTFVRALVGLQPLTRGHVRIDDAALEDWPAEQIGRHIGFLPQRVELFEGTIAENIALMDAEAKPSEIVRAAKRAQVHELILSLPGGYNAQVGRNGDFLSAGQRQRIGLARAFYGAPCLIVLDEPNANLDPEGEEALAEAITQATAEGAVVVVVSHRMSVLKAVNHIAVLEQGRMVRFGKAKAVFGADNVLPMAGRVTTDTMGRKLPPLDPGKPIAGGKNRASGQGGVS</sequence>
<dbReference type="PANTHER" id="PTHR24221">
    <property type="entry name" value="ATP-BINDING CASSETTE SUB-FAMILY B"/>
    <property type="match status" value="1"/>
</dbReference>
<accession>A0ABV9KPZ9</accession>
<dbReference type="RefSeq" id="WP_380723123.1">
    <property type="nucleotide sequence ID" value="NZ_JBHSGI010000034.1"/>
</dbReference>
<keyword evidence="5 8" id="KW-1133">Transmembrane helix</keyword>
<dbReference type="Proteomes" id="UP001595973">
    <property type="component" value="Unassembled WGS sequence"/>
</dbReference>
<evidence type="ECO:0000256" key="3">
    <source>
        <dbReference type="ARBA" id="ARBA00022741"/>
    </source>
</evidence>
<feature type="domain" description="ABC transmembrane type-1" evidence="10">
    <location>
        <begin position="16"/>
        <end position="288"/>
    </location>
</feature>
<evidence type="ECO:0000256" key="5">
    <source>
        <dbReference type="ARBA" id="ARBA00022989"/>
    </source>
</evidence>
<gene>
    <name evidence="11" type="ORF">ACFO5X_25840</name>
</gene>
<reference evidence="12" key="1">
    <citation type="journal article" date="2019" name="Int. J. Syst. Evol. Microbiol.">
        <title>The Global Catalogue of Microorganisms (GCM) 10K type strain sequencing project: providing services to taxonomists for standard genome sequencing and annotation.</title>
        <authorList>
            <consortium name="The Broad Institute Genomics Platform"/>
            <consortium name="The Broad Institute Genome Sequencing Center for Infectious Disease"/>
            <person name="Wu L."/>
            <person name="Ma J."/>
        </authorList>
    </citation>
    <scope>NUCLEOTIDE SEQUENCE [LARGE SCALE GENOMIC DNA]</scope>
    <source>
        <strain evidence="12">CGMCC 4.7283</strain>
    </source>
</reference>
<dbReference type="InterPro" id="IPR010128">
    <property type="entry name" value="ATPase_T1SS_PrtD-like"/>
</dbReference>
<evidence type="ECO:0000313" key="11">
    <source>
        <dbReference type="EMBL" id="MFC4671996.1"/>
    </source>
</evidence>
<dbReference type="Pfam" id="PF00664">
    <property type="entry name" value="ABC_membrane"/>
    <property type="match status" value="1"/>
</dbReference>
<dbReference type="PROSITE" id="PS50929">
    <property type="entry name" value="ABC_TM1F"/>
    <property type="match status" value="1"/>
</dbReference>
<dbReference type="InterPro" id="IPR039421">
    <property type="entry name" value="Type_1_exporter"/>
</dbReference>